<dbReference type="GO" id="GO:0034045">
    <property type="term" value="C:phagophore assembly site membrane"/>
    <property type="evidence" value="ECO:0007669"/>
    <property type="project" value="UniProtKB-SubCell"/>
</dbReference>
<evidence type="ECO:0000313" key="12">
    <source>
        <dbReference type="EMBL" id="MBC1169623.1"/>
    </source>
</evidence>
<evidence type="ECO:0000256" key="5">
    <source>
        <dbReference type="ARBA" id="ARBA00022692"/>
    </source>
</evidence>
<dbReference type="AlphaFoldDB" id="A0A1B0C8T7"/>
<evidence type="ECO:0000313" key="13">
    <source>
        <dbReference type="EnsemblMetazoa" id="LLOJ000359-PA"/>
    </source>
</evidence>
<keyword evidence="8 10" id="KW-0445">Lipid transport</keyword>
<dbReference type="GO" id="GO:0061709">
    <property type="term" value="P:reticulophagy"/>
    <property type="evidence" value="ECO:0007669"/>
    <property type="project" value="TreeGrafter"/>
</dbReference>
<keyword evidence="5 10" id="KW-0812">Transmembrane</keyword>
<keyword evidence="14" id="KW-1185">Reference proteome</keyword>
<proteinExistence type="inferred from homology"/>
<dbReference type="GO" id="GO:0034727">
    <property type="term" value="P:piecemeal microautophagy of the nucleus"/>
    <property type="evidence" value="ECO:0007669"/>
    <property type="project" value="TreeGrafter"/>
</dbReference>
<name>A0A1B0C8T7_LUTLO</name>
<evidence type="ECO:0000256" key="7">
    <source>
        <dbReference type="ARBA" id="ARBA00023006"/>
    </source>
</evidence>
<accession>A0A1B0C8T7</accession>
<protein>
    <recommendedName>
        <fullName evidence="3 10">Autophagy-related protein 9</fullName>
    </recommendedName>
</protein>
<evidence type="ECO:0000256" key="4">
    <source>
        <dbReference type="ARBA" id="ARBA00022448"/>
    </source>
</evidence>
<dbReference type="VEuPathDB" id="VectorBase:LLONM1_004499"/>
<comment type="function">
    <text evidence="10">Phospholipid scramblase involved in autophagy. Cycles between the preautophagosomal structure/phagophore assembly site (PAS) and the cytoplasmic vesicle pool and supplies membrane for the growing autophagosome. Lipid scramblase activity plays a key role in preautophagosomal structure/phagophore assembly by distributing the phospholipids that arrive through ATG2 from the cytoplasmic to the luminal leaflet of the bilayer, thereby driving autophagosomal membrane expansion.</text>
</comment>
<sequence length="909" mass="104386">MAKPDVSYSALNNEGRNPFVQPSRYEQDIEDSDNDEEAPPTSGIVIHVAPEAGKARWNHIEDLDSFFSRMYCYHQKHGFWVMMLQEFFELGQFIIVVAFTSFLMHCVDYPVLFGDKRTNGTEKITIPKALLSGSTCIATFGAWTWTALTLSALFWFFRLIKFLYHFIQFWDIKQFFNIALKIEDSELDNLTWHEVQSRIREVQSEQQMCIHKEQLTELDIYHRILRFKNYTVAMMNKNILPAKIRLPFLGGPWSPFENNWHLREDFKRANLRKDLATKLSKQISWVALTNLILCPLIFLWQLMYFFFNYAELLKREPGKLGTRCWSQYGRLYLRHLNELDHELDARLNRAYRPAVKYMNSFSSPLMAVIAQNVVFICGGVLSVFLVLTVYDEDVMQVQHVLTIISILTAIVVIFRAFIPEENMIWCPEQLLTAVLAHVHYLPVTWRGKAHTSHVRDQFGQLFQYKASYLLNELFSPLVTPFVLLCSLRPRALDIVDFFRNFTVSVVGVGDVCSFAQMDIRRHGNPDWQLTPSTEAEPDFMPTCETNQYTQAEHGKTELSLMHFTKTNPTWKMPEEAKKFVQGITKHAVNDLNRTRISVAPGTACGGGGFLGGTAMGESLMSMGSLGGDYTSIVQSVLRQNQTLNNSQMGQSFFHIPTHTAAGVQEQQQQAAAHQVTMDFERMLHQNLTDTSVPLRSTLLTDIAEDEDGTTTRSVGGMTTSTIHGRLGQRGMSSSLRGVRRREGSMELNPNGILYSLRCLPTNDVQPAELAPADMSLTRWNHIEDLDSFFSRMYCYHQKHGFWVMMLQEFFELGQFIIVVAFTSYLMHCVNYPVLFGDGRKNVTDKVTIPMALYSGSTCIATFGAWTWTALTLSALFWFFRLIKFLYHFIQFWDIKQFFNIALKIEDVSG</sequence>
<comment type="similarity">
    <text evidence="2 10">Belongs to the ATG9 family.</text>
</comment>
<dbReference type="GO" id="GO:0000422">
    <property type="term" value="P:autophagy of mitochondrion"/>
    <property type="evidence" value="ECO:0007669"/>
    <property type="project" value="TreeGrafter"/>
</dbReference>
<keyword evidence="7 10" id="KW-0072">Autophagy</keyword>
<feature type="compositionally biased region" description="Acidic residues" evidence="11">
    <location>
        <begin position="28"/>
        <end position="38"/>
    </location>
</feature>
<reference evidence="13" key="3">
    <citation type="submission" date="2020-05" db="UniProtKB">
        <authorList>
            <consortium name="EnsemblMetazoa"/>
        </authorList>
    </citation>
    <scope>IDENTIFICATION</scope>
    <source>
        <strain evidence="13">Jacobina</strain>
    </source>
</reference>
<evidence type="ECO:0000313" key="14">
    <source>
        <dbReference type="Proteomes" id="UP000092461"/>
    </source>
</evidence>
<dbReference type="EnsemblMetazoa" id="LLOJ000359-RA">
    <property type="protein sequence ID" value="LLOJ000359-PA"/>
    <property type="gene ID" value="LLOJ000359"/>
</dbReference>
<organism evidence="13 14">
    <name type="scientific">Lutzomyia longipalpis</name>
    <name type="common">Sand fly</name>
    <dbReference type="NCBI Taxonomy" id="7200"/>
    <lineage>
        <taxon>Eukaryota</taxon>
        <taxon>Metazoa</taxon>
        <taxon>Ecdysozoa</taxon>
        <taxon>Arthropoda</taxon>
        <taxon>Hexapoda</taxon>
        <taxon>Insecta</taxon>
        <taxon>Pterygota</taxon>
        <taxon>Neoptera</taxon>
        <taxon>Endopterygota</taxon>
        <taxon>Diptera</taxon>
        <taxon>Nematocera</taxon>
        <taxon>Psychodoidea</taxon>
        <taxon>Psychodidae</taxon>
        <taxon>Lutzomyia</taxon>
        <taxon>Lutzomyia</taxon>
    </lineage>
</organism>
<feature type="transmembrane region" description="Helical" evidence="10">
    <location>
        <begin position="812"/>
        <end position="833"/>
    </location>
</feature>
<evidence type="ECO:0000256" key="10">
    <source>
        <dbReference type="RuleBase" id="RU364027"/>
    </source>
</evidence>
<feature type="transmembrane region" description="Helical" evidence="10">
    <location>
        <begin position="365"/>
        <end position="387"/>
    </location>
</feature>
<dbReference type="GO" id="GO:0034497">
    <property type="term" value="P:protein localization to phagophore assembly site"/>
    <property type="evidence" value="ECO:0007669"/>
    <property type="project" value="TreeGrafter"/>
</dbReference>
<dbReference type="PANTHER" id="PTHR13038">
    <property type="entry name" value="APG9 AUTOPHAGY 9"/>
    <property type="match status" value="1"/>
</dbReference>
<keyword evidence="9 10" id="KW-0472">Membrane</keyword>
<evidence type="ECO:0000256" key="6">
    <source>
        <dbReference type="ARBA" id="ARBA00022989"/>
    </source>
</evidence>
<feature type="transmembrane region" description="Helical" evidence="10">
    <location>
        <begin position="283"/>
        <end position="307"/>
    </location>
</feature>
<dbReference type="PANTHER" id="PTHR13038:SF10">
    <property type="entry name" value="AUTOPHAGY-RELATED PROTEIN 9"/>
    <property type="match status" value="1"/>
</dbReference>
<evidence type="ECO:0000256" key="3">
    <source>
        <dbReference type="ARBA" id="ARBA00018074"/>
    </source>
</evidence>
<dbReference type="EMBL" id="GITU01000920">
    <property type="protein sequence ID" value="MBC1169623.1"/>
    <property type="molecule type" value="Transcribed_RNA"/>
</dbReference>
<dbReference type="InterPro" id="IPR007241">
    <property type="entry name" value="Autophagy-rel_prot_9"/>
</dbReference>
<feature type="transmembrane region" description="Helical" evidence="10">
    <location>
        <begin position="399"/>
        <end position="418"/>
    </location>
</feature>
<dbReference type="VEuPathDB" id="VectorBase:LLOJ000359"/>
<feature type="transmembrane region" description="Helical" evidence="10">
    <location>
        <begin position="853"/>
        <end position="879"/>
    </location>
</feature>
<dbReference type="GO" id="GO:0005776">
    <property type="term" value="C:autophagosome"/>
    <property type="evidence" value="ECO:0007669"/>
    <property type="project" value="TreeGrafter"/>
</dbReference>
<feature type="transmembrane region" description="Helical" evidence="10">
    <location>
        <begin position="131"/>
        <end position="157"/>
    </location>
</feature>
<dbReference type="GO" id="GO:0006869">
    <property type="term" value="P:lipid transport"/>
    <property type="evidence" value="ECO:0007669"/>
    <property type="project" value="UniProtKB-KW"/>
</dbReference>
<evidence type="ECO:0000256" key="2">
    <source>
        <dbReference type="ARBA" id="ARBA00006185"/>
    </source>
</evidence>
<evidence type="ECO:0000256" key="1">
    <source>
        <dbReference type="ARBA" id="ARBA00004511"/>
    </source>
</evidence>
<reference evidence="12" key="2">
    <citation type="journal article" date="2020" name="BMC">
        <title>Leishmania infection induces a limited differential gene expression in the sand fly midgut.</title>
        <authorList>
            <person name="Coutinho-Abreu I.V."/>
            <person name="Serafim T.D."/>
            <person name="Meneses C."/>
            <person name="Kamhawi S."/>
            <person name="Oliveira F."/>
            <person name="Valenzuela J.G."/>
        </authorList>
    </citation>
    <scope>NUCLEOTIDE SEQUENCE</scope>
    <source>
        <strain evidence="12">Jacobina</strain>
        <tissue evidence="12">Midgut</tissue>
    </source>
</reference>
<reference evidence="14" key="1">
    <citation type="submission" date="2012-05" db="EMBL/GenBank/DDBJ databases">
        <title>Whole Genome Assembly of Lutzomyia longipalpis.</title>
        <authorList>
            <person name="Richards S."/>
            <person name="Qu C."/>
            <person name="Dillon R."/>
            <person name="Worley K."/>
            <person name="Scherer S."/>
            <person name="Batterton M."/>
            <person name="Taylor A."/>
            <person name="Hawes A."/>
            <person name="Hernandez B."/>
            <person name="Kovar C."/>
            <person name="Mandapat C."/>
            <person name="Pham C."/>
            <person name="Qu C."/>
            <person name="Jing C."/>
            <person name="Bess C."/>
            <person name="Bandaranaike D."/>
            <person name="Ngo D."/>
            <person name="Ongeri F."/>
            <person name="Arias F."/>
            <person name="Lara F."/>
            <person name="Weissenberger G."/>
            <person name="Kamau G."/>
            <person name="Han H."/>
            <person name="Shen H."/>
            <person name="Dinh H."/>
            <person name="Khalil I."/>
            <person name="Jones J."/>
            <person name="Shafer J."/>
            <person name="Jayaseelan J."/>
            <person name="Quiroz J."/>
            <person name="Blankenburg K."/>
            <person name="Nguyen L."/>
            <person name="Jackson L."/>
            <person name="Francisco L."/>
            <person name="Tang L.-Y."/>
            <person name="Pu L.-L."/>
            <person name="Perales L."/>
            <person name="Lorensuhewa L."/>
            <person name="Munidasa M."/>
            <person name="Coyle M."/>
            <person name="Taylor M."/>
            <person name="Puazo M."/>
            <person name="Firestine M."/>
            <person name="Scheel M."/>
            <person name="Javaid M."/>
            <person name="Wang M."/>
            <person name="Li M."/>
            <person name="Tabassum N."/>
            <person name="Saada N."/>
            <person name="Osuji N."/>
            <person name="Aqrawi P."/>
            <person name="Fu Q."/>
            <person name="Thornton R."/>
            <person name="Raj R."/>
            <person name="Goodspeed R."/>
            <person name="Mata R."/>
            <person name="Najjar R."/>
            <person name="Gubbala S."/>
            <person name="Lee S."/>
            <person name="Denson S."/>
            <person name="Patil S."/>
            <person name="Macmil S."/>
            <person name="Qi S."/>
            <person name="Matskevitch T."/>
            <person name="Palculict T."/>
            <person name="Mathew T."/>
            <person name="Vee V."/>
            <person name="Velamala V."/>
            <person name="Korchina V."/>
            <person name="Cai W."/>
            <person name="Liu W."/>
            <person name="Dai W."/>
            <person name="Zou X."/>
            <person name="Zhu Y."/>
            <person name="Zhang Y."/>
            <person name="Wu Y.-Q."/>
            <person name="Xin Y."/>
            <person name="Nazarath L."/>
            <person name="Kovar C."/>
            <person name="Han Y."/>
            <person name="Muzny D."/>
            <person name="Gibbs R."/>
        </authorList>
    </citation>
    <scope>NUCLEOTIDE SEQUENCE [LARGE SCALE GENOMIC DNA]</scope>
    <source>
        <strain evidence="14">Jacobina</strain>
    </source>
</reference>
<comment type="subcellular location">
    <subcellularLocation>
        <location evidence="1 10">Preautophagosomal structure membrane</location>
        <topology evidence="1 10">Multi-pass membrane protein</topology>
    </subcellularLocation>
</comment>
<dbReference type="Pfam" id="PF04109">
    <property type="entry name" value="ATG9"/>
    <property type="match status" value="2"/>
</dbReference>
<evidence type="ECO:0000256" key="8">
    <source>
        <dbReference type="ARBA" id="ARBA00023055"/>
    </source>
</evidence>
<dbReference type="EMBL" id="AJWK01001390">
    <property type="status" value="NOT_ANNOTATED_CDS"/>
    <property type="molecule type" value="Genomic_DNA"/>
</dbReference>
<evidence type="ECO:0000256" key="9">
    <source>
        <dbReference type="ARBA" id="ARBA00023136"/>
    </source>
</evidence>
<keyword evidence="4 10" id="KW-0813">Transport</keyword>
<feature type="region of interest" description="Disordered" evidence="11">
    <location>
        <begin position="1"/>
        <end position="41"/>
    </location>
</feature>
<dbReference type="Proteomes" id="UP000092461">
    <property type="component" value="Unassembled WGS sequence"/>
</dbReference>
<keyword evidence="6 10" id="KW-1133">Transmembrane helix</keyword>
<dbReference type="EMBL" id="AJWK01001391">
    <property type="status" value="NOT_ANNOTATED_CDS"/>
    <property type="molecule type" value="Genomic_DNA"/>
</dbReference>
<evidence type="ECO:0000256" key="11">
    <source>
        <dbReference type="SAM" id="MobiDB-lite"/>
    </source>
</evidence>